<dbReference type="SUPFAM" id="SSF53474">
    <property type="entry name" value="alpha/beta-Hydrolases"/>
    <property type="match status" value="1"/>
</dbReference>
<dbReference type="InterPro" id="IPR008391">
    <property type="entry name" value="AXE1_dom"/>
</dbReference>
<dbReference type="Pfam" id="PF05448">
    <property type="entry name" value="AXE1"/>
    <property type="match status" value="1"/>
</dbReference>
<keyword evidence="3" id="KW-1185">Reference proteome</keyword>
<accession>A0ABU1AGX9</accession>
<organism evidence="2 3">
    <name type="scientific">Thalassobacterium sedimentorum</name>
    <dbReference type="NCBI Taxonomy" id="3041258"/>
    <lineage>
        <taxon>Bacteria</taxon>
        <taxon>Pseudomonadati</taxon>
        <taxon>Verrucomicrobiota</taxon>
        <taxon>Opitutia</taxon>
        <taxon>Puniceicoccales</taxon>
        <taxon>Coraliomargaritaceae</taxon>
        <taxon>Thalassobacterium</taxon>
    </lineage>
</organism>
<dbReference type="RefSeq" id="WP_308983387.1">
    <property type="nucleotide sequence ID" value="NZ_JARXIC010000001.1"/>
</dbReference>
<evidence type="ECO:0000313" key="3">
    <source>
        <dbReference type="Proteomes" id="UP001243717"/>
    </source>
</evidence>
<dbReference type="PANTHER" id="PTHR40111:SF1">
    <property type="entry name" value="CEPHALOSPORIN-C DEACETYLASE"/>
    <property type="match status" value="1"/>
</dbReference>
<dbReference type="Gene3D" id="3.40.50.1820">
    <property type="entry name" value="alpha/beta hydrolase"/>
    <property type="match status" value="1"/>
</dbReference>
<dbReference type="Proteomes" id="UP001243717">
    <property type="component" value="Unassembled WGS sequence"/>
</dbReference>
<reference evidence="2 3" key="1">
    <citation type="submission" date="2023-04" db="EMBL/GenBank/DDBJ databases">
        <title>A novel bacteria isolated from coastal sediment.</title>
        <authorList>
            <person name="Liu X.-J."/>
            <person name="Du Z.-J."/>
        </authorList>
    </citation>
    <scope>NUCLEOTIDE SEQUENCE [LARGE SCALE GENOMIC DNA]</scope>
    <source>
        <strain evidence="2 3">SDUM461004</strain>
    </source>
</reference>
<name>A0ABU1AGX9_9BACT</name>
<comment type="caution">
    <text evidence="2">The sequence shown here is derived from an EMBL/GenBank/DDBJ whole genome shotgun (WGS) entry which is preliminary data.</text>
</comment>
<evidence type="ECO:0000259" key="1">
    <source>
        <dbReference type="Pfam" id="PF05448"/>
    </source>
</evidence>
<protein>
    <submittedName>
        <fullName evidence="2">Alpha/beta fold hydrolase</fullName>
    </submittedName>
</protein>
<dbReference type="GO" id="GO:0016787">
    <property type="term" value="F:hydrolase activity"/>
    <property type="evidence" value="ECO:0007669"/>
    <property type="project" value="UniProtKB-KW"/>
</dbReference>
<keyword evidence="2" id="KW-0378">Hydrolase</keyword>
<dbReference type="InterPro" id="IPR039069">
    <property type="entry name" value="CE7"/>
</dbReference>
<sequence length="320" mass="35195">MPVLDQPLEQLVQYTTSTPKPANFEAFWKNGIQELEALEPEISFTEVDFKAPYAQCRSMHFTGTGGARVHARLATPIKPAKEPGPALLLFHGYSGSAPSWIEMLPYVAAGFTVAGLDCRGQGGLSEDAISTKGNTLHGHIIKGLDDAPEKLYYRNVFLDTALLARIIMGMDTVDANRVAASGGSQGGALALACGALEPRIKRVYSQFPFLSDYKRVWEMDLDQNAYVGLRDYFRRFDPLHKREDAIFEKLGYIDVSHLSAHIKGEVLMSITQLDNICPPSTQFAAYNAITAPKSYLLYPDFGHETLPGANDAAFEFILAL</sequence>
<evidence type="ECO:0000313" key="2">
    <source>
        <dbReference type="EMBL" id="MDQ8192878.1"/>
    </source>
</evidence>
<dbReference type="PANTHER" id="PTHR40111">
    <property type="entry name" value="CEPHALOSPORIN-C DEACETYLASE"/>
    <property type="match status" value="1"/>
</dbReference>
<dbReference type="EMBL" id="JARXIC010000001">
    <property type="protein sequence ID" value="MDQ8192878.1"/>
    <property type="molecule type" value="Genomic_DNA"/>
</dbReference>
<feature type="domain" description="Acetyl xylan esterase" evidence="1">
    <location>
        <begin position="1"/>
        <end position="317"/>
    </location>
</feature>
<gene>
    <name evidence="2" type="ORF">QEH59_00475</name>
</gene>
<dbReference type="InterPro" id="IPR029058">
    <property type="entry name" value="AB_hydrolase_fold"/>
</dbReference>
<proteinExistence type="predicted"/>